<accession>A0AAD8PI85</accession>
<evidence type="ECO:0000313" key="2">
    <source>
        <dbReference type="Proteomes" id="UP001230504"/>
    </source>
</evidence>
<evidence type="ECO:0000313" key="1">
    <source>
        <dbReference type="EMBL" id="KAK1561450.1"/>
    </source>
</evidence>
<keyword evidence="2" id="KW-1185">Reference proteome</keyword>
<sequence>MKRKKDFFFSFCFFAELKPPAPFRAASDKQPPNCGWRSDLVQRNIWAGVRGWNPTALWYVSIKASPATGRQLPRRNLEVVGLEADRGETGSAGYFHPVLAVTGGWEMKKSVSAKDWRWCVCMCVPGWIDASDVVVVVVYAFWDLAKTRPLANDGIERSFRVGSRTPRF</sequence>
<dbReference type="EMBL" id="JAHLJV010000303">
    <property type="protein sequence ID" value="KAK1561450.1"/>
    <property type="molecule type" value="Genomic_DNA"/>
</dbReference>
<comment type="caution">
    <text evidence="1">The sequence shown here is derived from an EMBL/GenBank/DDBJ whole genome shotgun (WGS) entry which is preliminary data.</text>
</comment>
<reference evidence="1" key="1">
    <citation type="submission" date="2021-06" db="EMBL/GenBank/DDBJ databases">
        <title>Comparative genomics, transcriptomics and evolutionary studies reveal genomic signatures of adaptation to plant cell wall in hemibiotrophic fungi.</title>
        <authorList>
            <consortium name="DOE Joint Genome Institute"/>
            <person name="Baroncelli R."/>
            <person name="Diaz J.F."/>
            <person name="Benocci T."/>
            <person name="Peng M."/>
            <person name="Battaglia E."/>
            <person name="Haridas S."/>
            <person name="Andreopoulos W."/>
            <person name="Labutti K."/>
            <person name="Pangilinan J."/>
            <person name="Floch G.L."/>
            <person name="Makela M.R."/>
            <person name="Henrissat B."/>
            <person name="Grigoriev I.V."/>
            <person name="Crouch J.A."/>
            <person name="De Vries R.P."/>
            <person name="Sukno S.A."/>
            <person name="Thon M.R."/>
        </authorList>
    </citation>
    <scope>NUCLEOTIDE SEQUENCE</scope>
    <source>
        <strain evidence="1">CBS 125086</strain>
    </source>
</reference>
<organism evidence="1 2">
    <name type="scientific">Colletotrichum navitas</name>
    <dbReference type="NCBI Taxonomy" id="681940"/>
    <lineage>
        <taxon>Eukaryota</taxon>
        <taxon>Fungi</taxon>
        <taxon>Dikarya</taxon>
        <taxon>Ascomycota</taxon>
        <taxon>Pezizomycotina</taxon>
        <taxon>Sordariomycetes</taxon>
        <taxon>Hypocreomycetidae</taxon>
        <taxon>Glomerellales</taxon>
        <taxon>Glomerellaceae</taxon>
        <taxon>Colletotrichum</taxon>
        <taxon>Colletotrichum graminicola species complex</taxon>
    </lineage>
</organism>
<dbReference type="RefSeq" id="XP_060406656.1">
    <property type="nucleotide sequence ID" value="XM_060551578.1"/>
</dbReference>
<dbReference type="GeneID" id="85435818"/>
<dbReference type="AlphaFoldDB" id="A0AAD8PI85"/>
<protein>
    <submittedName>
        <fullName evidence="1">Uncharacterized protein</fullName>
    </submittedName>
</protein>
<name>A0AAD8PI85_9PEZI</name>
<dbReference type="Proteomes" id="UP001230504">
    <property type="component" value="Unassembled WGS sequence"/>
</dbReference>
<proteinExistence type="predicted"/>
<gene>
    <name evidence="1" type="ORF">LY79DRAFT_217212</name>
</gene>